<gene>
    <name evidence="1" type="ORF">AL1_13850</name>
</gene>
<dbReference type="HOGENOM" id="CLU_3394760_0_0_10"/>
<proteinExistence type="predicted"/>
<keyword evidence="2" id="KW-1185">Reference proteome</keyword>
<dbReference type="AlphaFoldDB" id="D4ILM7"/>
<evidence type="ECO:0000313" key="1">
    <source>
        <dbReference type="EMBL" id="CBK63839.1"/>
    </source>
</evidence>
<dbReference type="Proteomes" id="UP000008794">
    <property type="component" value="Chromosome"/>
</dbReference>
<name>D4ILM7_9BACT</name>
<protein>
    <submittedName>
        <fullName evidence="1">Uncharacterized protein</fullName>
    </submittedName>
</protein>
<dbReference type="KEGG" id="ash:AL1_13850"/>
<reference evidence="1 2" key="1">
    <citation type="submission" date="2010-03" db="EMBL/GenBank/DDBJ databases">
        <title>The genome sequence of Alistipes shahii WAL 8301.</title>
        <authorList>
            <consortium name="metaHIT consortium -- http://www.metahit.eu/"/>
            <person name="Pajon A."/>
            <person name="Turner K."/>
            <person name="Parkhill J."/>
        </authorList>
    </citation>
    <scope>NUCLEOTIDE SEQUENCE [LARGE SCALE GENOMIC DNA]</scope>
    <source>
        <strain evidence="1 2">WAL 8301</strain>
    </source>
</reference>
<accession>D4ILM7</accession>
<dbReference type="EMBL" id="FP929032">
    <property type="protein sequence ID" value="CBK63839.1"/>
    <property type="molecule type" value="Genomic_DNA"/>
</dbReference>
<reference evidence="1 2" key="2">
    <citation type="submission" date="2010-03" db="EMBL/GenBank/DDBJ databases">
        <authorList>
            <person name="Pajon A."/>
        </authorList>
    </citation>
    <scope>NUCLEOTIDE SEQUENCE [LARGE SCALE GENOMIC DNA]</scope>
    <source>
        <strain evidence="1 2">WAL 8301</strain>
    </source>
</reference>
<evidence type="ECO:0000313" key="2">
    <source>
        <dbReference type="Proteomes" id="UP000008794"/>
    </source>
</evidence>
<sequence>MMIVTGDFSLADVSAAVRQQRVVKMIFFIGL</sequence>
<organism evidence="1 2">
    <name type="scientific">Alistipes shahii WAL 8301</name>
    <dbReference type="NCBI Taxonomy" id="717959"/>
    <lineage>
        <taxon>Bacteria</taxon>
        <taxon>Pseudomonadati</taxon>
        <taxon>Bacteroidota</taxon>
        <taxon>Bacteroidia</taxon>
        <taxon>Bacteroidales</taxon>
        <taxon>Rikenellaceae</taxon>
        <taxon>Alistipes</taxon>
    </lineage>
</organism>